<evidence type="ECO:0000313" key="3">
    <source>
        <dbReference type="Proteomes" id="UP000030108"/>
    </source>
</evidence>
<proteinExistence type="predicted"/>
<organism evidence="2 3">
    <name type="scientific">Rhizoctonia solani AG-3 Rhs1AP</name>
    <dbReference type="NCBI Taxonomy" id="1086054"/>
    <lineage>
        <taxon>Eukaryota</taxon>
        <taxon>Fungi</taxon>
        <taxon>Dikarya</taxon>
        <taxon>Basidiomycota</taxon>
        <taxon>Agaricomycotina</taxon>
        <taxon>Agaricomycetes</taxon>
        <taxon>Cantharellales</taxon>
        <taxon>Ceratobasidiaceae</taxon>
        <taxon>Rhizoctonia</taxon>
    </lineage>
</organism>
<evidence type="ECO:0000256" key="1">
    <source>
        <dbReference type="SAM" id="MobiDB-lite"/>
    </source>
</evidence>
<comment type="caution">
    <text evidence="2">The sequence shown here is derived from an EMBL/GenBank/DDBJ whole genome shotgun (WGS) entry which is preliminary data.</text>
</comment>
<gene>
    <name evidence="2" type="ORF">RSOL_031450</name>
</gene>
<dbReference type="AlphaFoldDB" id="X8IWK9"/>
<reference evidence="3" key="1">
    <citation type="journal article" date="2014" name="Genome Announc.">
        <title>Draft genome sequence of the plant-pathogenic soil fungus Rhizoctonia solani anastomosis group 3 strain Rhs1AP.</title>
        <authorList>
            <person name="Cubeta M.A."/>
            <person name="Thomas E."/>
            <person name="Dean R.A."/>
            <person name="Jabaji S."/>
            <person name="Neate S.M."/>
            <person name="Tavantzis S."/>
            <person name="Toda T."/>
            <person name="Vilgalys R."/>
            <person name="Bharathan N."/>
            <person name="Fedorova-Abrams N."/>
            <person name="Pakala S.B."/>
            <person name="Pakala S.M."/>
            <person name="Zafar N."/>
            <person name="Joardar V."/>
            <person name="Losada L."/>
            <person name="Nierman W.C."/>
        </authorList>
    </citation>
    <scope>NUCLEOTIDE SEQUENCE [LARGE SCALE GENOMIC DNA]</scope>
    <source>
        <strain evidence="3">AG-3</strain>
    </source>
</reference>
<feature type="non-terminal residue" evidence="2">
    <location>
        <position position="170"/>
    </location>
</feature>
<evidence type="ECO:0000313" key="2">
    <source>
        <dbReference type="EMBL" id="EUC54145.1"/>
    </source>
</evidence>
<feature type="region of interest" description="Disordered" evidence="1">
    <location>
        <begin position="38"/>
        <end position="61"/>
    </location>
</feature>
<name>X8IWK9_9AGAM</name>
<sequence>MSFSSHSNNSSVSLGAASEAASNASSISLGVWPETNLPLEFEADDEAAESDSVPDSEPEDIDPTLPGFLERAARALAEQEVYAAASAAMNEKIQQLRQIAEEDLRECMDQYPTMAVLHHANHERRVQRIELDCAREAGPAANLHIHLLRVNRILDGLYVPPIEEVVMELD</sequence>
<dbReference type="EMBL" id="JATN01000322">
    <property type="protein sequence ID" value="EUC54145.1"/>
    <property type="molecule type" value="Genomic_DNA"/>
</dbReference>
<protein>
    <submittedName>
        <fullName evidence="2">Uncharacterized protein</fullName>
    </submittedName>
</protein>
<feature type="compositionally biased region" description="Acidic residues" evidence="1">
    <location>
        <begin position="41"/>
        <end position="61"/>
    </location>
</feature>
<accession>X8IWK9</accession>
<dbReference type="Proteomes" id="UP000030108">
    <property type="component" value="Unassembled WGS sequence"/>
</dbReference>